<dbReference type="InterPro" id="IPR036866">
    <property type="entry name" value="RibonucZ/Hydroxyglut_hydro"/>
</dbReference>
<dbReference type="Pfam" id="PF00581">
    <property type="entry name" value="Rhodanese"/>
    <property type="match status" value="1"/>
</dbReference>
<dbReference type="CDD" id="cd07724">
    <property type="entry name" value="POD-like_MBL-fold"/>
    <property type="match status" value="1"/>
</dbReference>
<gene>
    <name evidence="3" type="ORF">ACERK3_18460</name>
</gene>
<evidence type="ECO:0000259" key="2">
    <source>
        <dbReference type="PROSITE" id="PS50206"/>
    </source>
</evidence>
<keyword evidence="4" id="KW-1185">Reference proteome</keyword>
<evidence type="ECO:0000313" key="4">
    <source>
        <dbReference type="Proteomes" id="UP001575105"/>
    </source>
</evidence>
<evidence type="ECO:0000256" key="1">
    <source>
        <dbReference type="ARBA" id="ARBA00022723"/>
    </source>
</evidence>
<evidence type="ECO:0000313" key="3">
    <source>
        <dbReference type="EMBL" id="MFA9480260.1"/>
    </source>
</evidence>
<sequence length="485" mass="52689">MLFRQFFDPKLAQYAYLVGCQRTGEALIIDPERDIDQYIVAAEAEGLHITAVAETHIHADFLSGTRELAERLGVRVYLSDEGGEAWASDWARNGSYDARFLKDGDTFEVGGIEVRAIHTPGHTPEHLSYAITDRGSGASSPMGVATGDFVFVGDVGRPDLLEQAAGMAGVQEPAARQLFASLQRFKELDDHVQVWPAHGAGSTCGKNLGAVPQTTVGYEKRYNAAWDAATRGEDAFVHAMLAGQPEPQTYFARMKRDNNHGVPLLDGLPNPSALTAAGLRERVDEGQALVIDTRLDRSAFMAEHIAGSLYAPINRSFSMTVGSLIEDESTPILLIIETDRVKEAVRDLVRIGYDTIVGFATAETLARYFGQGGSRHAIECITFAEVAKMQGRDDVAVVDVRFRSEFDAGHVPCAVHASYTRLPSYARERIPRDKTLLVHCVSGGRSAAAVAYLAREGFEVKLVDDVLSAYAKEGELQVEGASRAA</sequence>
<dbReference type="InterPro" id="IPR001279">
    <property type="entry name" value="Metallo-B-lactamas"/>
</dbReference>
<dbReference type="RefSeq" id="WP_425347182.1">
    <property type="nucleotide sequence ID" value="NZ_JBGUBD010000018.1"/>
</dbReference>
<comment type="caution">
    <text evidence="3">The sequence shown here is derived from an EMBL/GenBank/DDBJ whole genome shotgun (WGS) entry which is preliminary data.</text>
</comment>
<dbReference type="InterPro" id="IPR051682">
    <property type="entry name" value="Mito_Persulfide_Diox"/>
</dbReference>
<feature type="domain" description="Rhodanese" evidence="2">
    <location>
        <begin position="391"/>
        <end position="479"/>
    </location>
</feature>
<dbReference type="InterPro" id="IPR036873">
    <property type="entry name" value="Rhodanese-like_dom_sf"/>
</dbReference>
<dbReference type="PROSITE" id="PS50206">
    <property type="entry name" value="RHODANESE_3"/>
    <property type="match status" value="1"/>
</dbReference>
<dbReference type="Pfam" id="PF00753">
    <property type="entry name" value="Lactamase_B"/>
    <property type="match status" value="1"/>
</dbReference>
<dbReference type="Gene3D" id="3.40.250.10">
    <property type="entry name" value="Rhodanese-like domain"/>
    <property type="match status" value="2"/>
</dbReference>
<reference evidence="3 4" key="1">
    <citation type="submission" date="2024-08" db="EMBL/GenBank/DDBJ databases">
        <title>Whole-genome sequencing of halo(alkali)philic microorganisms from hypersaline lakes.</title>
        <authorList>
            <person name="Sorokin D.Y."/>
            <person name="Merkel A.Y."/>
            <person name="Messina E."/>
            <person name="Yakimov M."/>
        </authorList>
    </citation>
    <scope>NUCLEOTIDE SEQUENCE [LARGE SCALE GENOMIC DNA]</scope>
    <source>
        <strain evidence="3 4">AB-hyl4</strain>
    </source>
</reference>
<dbReference type="PANTHER" id="PTHR43084:SF1">
    <property type="entry name" value="PERSULFIDE DIOXYGENASE ETHE1, MITOCHONDRIAL"/>
    <property type="match status" value="1"/>
</dbReference>
<dbReference type="CDD" id="cd00158">
    <property type="entry name" value="RHOD"/>
    <property type="match status" value="1"/>
</dbReference>
<dbReference type="Gene3D" id="3.60.15.10">
    <property type="entry name" value="Ribonuclease Z/Hydroxyacylglutathione hydrolase-like"/>
    <property type="match status" value="1"/>
</dbReference>
<dbReference type="SMART" id="SM00450">
    <property type="entry name" value="RHOD"/>
    <property type="match status" value="1"/>
</dbReference>
<accession>A0ABV4U9I0</accession>
<proteinExistence type="predicted"/>
<dbReference type="InterPro" id="IPR044528">
    <property type="entry name" value="POD-like_MBL-fold"/>
</dbReference>
<dbReference type="SUPFAM" id="SSF52821">
    <property type="entry name" value="Rhodanese/Cell cycle control phosphatase"/>
    <property type="match status" value="2"/>
</dbReference>
<dbReference type="SMART" id="SM00849">
    <property type="entry name" value="Lactamase_B"/>
    <property type="match status" value="1"/>
</dbReference>
<dbReference type="Proteomes" id="UP001575105">
    <property type="component" value="Unassembled WGS sequence"/>
</dbReference>
<dbReference type="InterPro" id="IPR001763">
    <property type="entry name" value="Rhodanese-like_dom"/>
</dbReference>
<name>A0ABV4U9I0_9BACT</name>
<organism evidence="3 4">
    <name type="scientific">Natronomicrosphaera hydrolytica</name>
    <dbReference type="NCBI Taxonomy" id="3242702"/>
    <lineage>
        <taxon>Bacteria</taxon>
        <taxon>Pseudomonadati</taxon>
        <taxon>Planctomycetota</taxon>
        <taxon>Phycisphaerae</taxon>
        <taxon>Phycisphaerales</taxon>
        <taxon>Phycisphaeraceae</taxon>
        <taxon>Natronomicrosphaera</taxon>
    </lineage>
</organism>
<dbReference type="EMBL" id="JBGUBD010000018">
    <property type="protein sequence ID" value="MFA9480260.1"/>
    <property type="molecule type" value="Genomic_DNA"/>
</dbReference>
<protein>
    <submittedName>
        <fullName evidence="3">Rhodanese-like domain-containing protein</fullName>
    </submittedName>
</protein>
<dbReference type="SUPFAM" id="SSF56281">
    <property type="entry name" value="Metallo-hydrolase/oxidoreductase"/>
    <property type="match status" value="1"/>
</dbReference>
<dbReference type="PANTHER" id="PTHR43084">
    <property type="entry name" value="PERSULFIDE DIOXYGENASE ETHE1"/>
    <property type="match status" value="1"/>
</dbReference>
<keyword evidence="1" id="KW-0479">Metal-binding</keyword>